<reference evidence="2" key="1">
    <citation type="submission" date="2022-07" db="EMBL/GenBank/DDBJ databases">
        <authorList>
            <consortium name="Clinical and Environmental Microbiology Branch: Whole genome sequencing antimicrobial resistance pathogens in the healthcare setting"/>
        </authorList>
    </citation>
    <scope>NUCLEOTIDE SEQUENCE</scope>
    <source>
        <strain evidence="2">Stenotrophomonas_maltophilia_2021CK-00905</strain>
    </source>
</reference>
<keyword evidence="1" id="KW-0812">Transmembrane</keyword>
<comment type="caution">
    <text evidence="2">The sequence shown here is derived from an EMBL/GenBank/DDBJ whole genome shotgun (WGS) entry which is preliminary data.</text>
</comment>
<evidence type="ECO:0000313" key="2">
    <source>
        <dbReference type="EMBL" id="EKT4439524.1"/>
    </source>
</evidence>
<evidence type="ECO:0000313" key="3">
    <source>
        <dbReference type="Proteomes" id="UP001214521"/>
    </source>
</evidence>
<accession>A0AAI9C7F8</accession>
<name>A0AAI9C7F8_STEMA</name>
<feature type="transmembrane region" description="Helical" evidence="1">
    <location>
        <begin position="70"/>
        <end position="88"/>
    </location>
</feature>
<proteinExistence type="predicted"/>
<feature type="transmembrane region" description="Helical" evidence="1">
    <location>
        <begin position="94"/>
        <end position="116"/>
    </location>
</feature>
<evidence type="ECO:0008006" key="4">
    <source>
        <dbReference type="Google" id="ProtNLM"/>
    </source>
</evidence>
<dbReference type="AlphaFoldDB" id="A0AAI9C7F8"/>
<keyword evidence="1" id="KW-0472">Membrane</keyword>
<gene>
    <name evidence="2" type="ORF">QEK83_000117</name>
</gene>
<dbReference type="Proteomes" id="UP001214521">
    <property type="component" value="Unassembled WGS sequence"/>
</dbReference>
<evidence type="ECO:0000256" key="1">
    <source>
        <dbReference type="SAM" id="Phobius"/>
    </source>
</evidence>
<organism evidence="2 3">
    <name type="scientific">Stenotrophomonas maltophilia</name>
    <name type="common">Pseudomonas maltophilia</name>
    <name type="synonym">Xanthomonas maltophilia</name>
    <dbReference type="NCBI Taxonomy" id="40324"/>
    <lineage>
        <taxon>Bacteria</taxon>
        <taxon>Pseudomonadati</taxon>
        <taxon>Pseudomonadota</taxon>
        <taxon>Gammaproteobacteria</taxon>
        <taxon>Lysobacterales</taxon>
        <taxon>Lysobacteraceae</taxon>
        <taxon>Stenotrophomonas</taxon>
        <taxon>Stenotrophomonas maltophilia group</taxon>
    </lineage>
</organism>
<keyword evidence="1" id="KW-1133">Transmembrane helix</keyword>
<feature type="transmembrane region" description="Helical" evidence="1">
    <location>
        <begin position="41"/>
        <end position="58"/>
    </location>
</feature>
<protein>
    <recommendedName>
        <fullName evidence="4">Transmembrane protein</fullName>
    </recommendedName>
</protein>
<dbReference type="EMBL" id="ABLOMU010000001">
    <property type="protein sequence ID" value="EKT4439524.1"/>
    <property type="molecule type" value="Genomic_DNA"/>
</dbReference>
<sequence>MSKIFCARLCACAFILGFFAEMAYFVVITHNALVFRTGVDIAIACLALVQAFVMPHKYKSQAHNSSQFDVALSLQSLVLFGLAAYAAWSVADAWHIGLVGLMSAGIICSQVVKICLRRYSQLQNSVQC</sequence>